<evidence type="ECO:0000313" key="8">
    <source>
        <dbReference type="EMBL" id="MCB4825477.1"/>
    </source>
</evidence>
<dbReference type="PANTHER" id="PTHR11999">
    <property type="entry name" value="GROUP II PYRIDOXAL-5-PHOSPHATE DECARBOXYLASE"/>
    <property type="match status" value="1"/>
</dbReference>
<keyword evidence="5 7" id="KW-0456">Lyase</keyword>
<keyword evidence="9" id="KW-1185">Reference proteome</keyword>
<proteinExistence type="inferred from homology"/>
<dbReference type="PANTHER" id="PTHR11999:SF70">
    <property type="entry name" value="MIP05841P"/>
    <property type="match status" value="1"/>
</dbReference>
<accession>A0A9X1IIY0</accession>
<dbReference type="GO" id="GO:0019752">
    <property type="term" value="P:carboxylic acid metabolic process"/>
    <property type="evidence" value="ECO:0007669"/>
    <property type="project" value="InterPro"/>
</dbReference>
<organism evidence="8 9">
    <name type="scientific">Roseicella aerolata</name>
    <dbReference type="NCBI Taxonomy" id="2883479"/>
    <lineage>
        <taxon>Bacteria</taxon>
        <taxon>Pseudomonadati</taxon>
        <taxon>Pseudomonadota</taxon>
        <taxon>Alphaproteobacteria</taxon>
        <taxon>Acetobacterales</taxon>
        <taxon>Roseomonadaceae</taxon>
        <taxon>Roseicella</taxon>
    </lineage>
</organism>
<dbReference type="GO" id="GO:0006520">
    <property type="term" value="P:amino acid metabolic process"/>
    <property type="evidence" value="ECO:0007669"/>
    <property type="project" value="InterPro"/>
</dbReference>
<evidence type="ECO:0000313" key="9">
    <source>
        <dbReference type="Proteomes" id="UP001139311"/>
    </source>
</evidence>
<dbReference type="PRINTS" id="PR00800">
    <property type="entry name" value="YHDCRBOXLASE"/>
</dbReference>
<protein>
    <submittedName>
        <fullName evidence="8">Aspartate aminotransferase family protein</fullName>
    </submittedName>
</protein>
<evidence type="ECO:0000256" key="5">
    <source>
        <dbReference type="ARBA" id="ARBA00023239"/>
    </source>
</evidence>
<dbReference type="GO" id="GO:0030170">
    <property type="term" value="F:pyridoxal phosphate binding"/>
    <property type="evidence" value="ECO:0007669"/>
    <property type="project" value="InterPro"/>
</dbReference>
<comment type="caution">
    <text evidence="8">The sequence shown here is derived from an EMBL/GenBank/DDBJ whole genome shotgun (WGS) entry which is preliminary data.</text>
</comment>
<feature type="modified residue" description="N6-(pyridoxal phosphate)lysine" evidence="6">
    <location>
        <position position="295"/>
    </location>
</feature>
<keyword evidence="3" id="KW-0210">Decarboxylase</keyword>
<dbReference type="AlphaFoldDB" id="A0A9X1IIY0"/>
<dbReference type="GO" id="GO:0005737">
    <property type="term" value="C:cytoplasm"/>
    <property type="evidence" value="ECO:0007669"/>
    <property type="project" value="TreeGrafter"/>
</dbReference>
<reference evidence="8" key="1">
    <citation type="submission" date="2021-10" db="EMBL/GenBank/DDBJ databases">
        <title>Roseicella aerolatum sp. nov., isolated from aerosols of e-waste dismantling site.</title>
        <authorList>
            <person name="Qin T."/>
        </authorList>
    </citation>
    <scope>NUCLEOTIDE SEQUENCE</scope>
    <source>
        <strain evidence="8">GB24</strain>
    </source>
</reference>
<evidence type="ECO:0000256" key="4">
    <source>
        <dbReference type="ARBA" id="ARBA00022898"/>
    </source>
</evidence>
<gene>
    <name evidence="8" type="ORF">LHA35_27590</name>
</gene>
<sequence length="474" mass="51316">MTPEEFRRLGHQLVDWVADYRAGLAQHPVQAQVAPGEIRARLPAAPPEQPEEMQAVLTDLDRIVMPGITHWQSPRFFGYFPANAPLAGVLGDLVSTGLGVIGLSWQSGPAVTELEEVMTDWVRQMVGLSAAWSGVIQDTASTSTLVALLCARERTTGYAMARGGLQAEDRPLLVYASAHGHSSVEKAALLAGFGRAHLRLVPCDGTHAMRAEALAAMVEEDLARGLRPCAVVATTGTTATTALDPVGAIAAVARRHGLWLHVDAAMAGSAMILPECRWMWEGIEGADSLVLNAHKWLGVPFDCSLHFVRDPQHLVRVMSTNPSYLQSAADGQVKNLRDWGIPLGRRFRALKLWFVIREQGVAALRARLRRDMANARWLAEQVAAAPGWRLLAPVPLQTLCLRHEPDGLSGEALDAHTTGWAERINRSGAAYLTPALLDGRWMVRVSIGAEATERADVAALWQAMRREAEGGPAG</sequence>
<evidence type="ECO:0000256" key="2">
    <source>
        <dbReference type="ARBA" id="ARBA00009533"/>
    </source>
</evidence>
<dbReference type="InterPro" id="IPR002129">
    <property type="entry name" value="PyrdxlP-dep_de-COase"/>
</dbReference>
<evidence type="ECO:0000256" key="3">
    <source>
        <dbReference type="ARBA" id="ARBA00022793"/>
    </source>
</evidence>
<dbReference type="Proteomes" id="UP001139311">
    <property type="component" value="Unassembled WGS sequence"/>
</dbReference>
<dbReference type="InterPro" id="IPR015424">
    <property type="entry name" value="PyrdxlP-dep_Trfase"/>
</dbReference>
<dbReference type="Gene3D" id="3.90.1150.10">
    <property type="entry name" value="Aspartate Aminotransferase, domain 1"/>
    <property type="match status" value="1"/>
</dbReference>
<dbReference type="RefSeq" id="WP_226614409.1">
    <property type="nucleotide sequence ID" value="NZ_JAJAQI010000104.1"/>
</dbReference>
<comment type="cofactor">
    <cofactor evidence="1 6 7">
        <name>pyridoxal 5'-phosphate</name>
        <dbReference type="ChEBI" id="CHEBI:597326"/>
    </cofactor>
</comment>
<name>A0A9X1IIY0_9PROT</name>
<dbReference type="InterPro" id="IPR010977">
    <property type="entry name" value="Aromatic_deC"/>
</dbReference>
<keyword evidence="8" id="KW-0808">Transferase</keyword>
<dbReference type="InterPro" id="IPR015421">
    <property type="entry name" value="PyrdxlP-dep_Trfase_major"/>
</dbReference>
<dbReference type="SUPFAM" id="SSF53383">
    <property type="entry name" value="PLP-dependent transferases"/>
    <property type="match status" value="1"/>
</dbReference>
<comment type="similarity">
    <text evidence="2 7">Belongs to the group II decarboxylase family.</text>
</comment>
<keyword evidence="4 6" id="KW-0663">Pyridoxal phosphate</keyword>
<evidence type="ECO:0000256" key="6">
    <source>
        <dbReference type="PIRSR" id="PIRSR602129-50"/>
    </source>
</evidence>
<evidence type="ECO:0000256" key="1">
    <source>
        <dbReference type="ARBA" id="ARBA00001933"/>
    </source>
</evidence>
<keyword evidence="8" id="KW-0032">Aminotransferase</keyword>
<dbReference type="EMBL" id="JAJAQI010000104">
    <property type="protein sequence ID" value="MCB4825477.1"/>
    <property type="molecule type" value="Genomic_DNA"/>
</dbReference>
<dbReference type="GO" id="GO:0016831">
    <property type="term" value="F:carboxy-lyase activity"/>
    <property type="evidence" value="ECO:0007669"/>
    <property type="project" value="UniProtKB-KW"/>
</dbReference>
<dbReference type="Pfam" id="PF00282">
    <property type="entry name" value="Pyridoxal_deC"/>
    <property type="match status" value="1"/>
</dbReference>
<dbReference type="Gene3D" id="1.20.1340.10">
    <property type="entry name" value="dopa decarboxylase, N-terminal domain"/>
    <property type="match status" value="1"/>
</dbReference>
<dbReference type="GO" id="GO:0008483">
    <property type="term" value="F:transaminase activity"/>
    <property type="evidence" value="ECO:0007669"/>
    <property type="project" value="UniProtKB-KW"/>
</dbReference>
<dbReference type="Gene3D" id="3.40.640.10">
    <property type="entry name" value="Type I PLP-dependent aspartate aminotransferase-like (Major domain)"/>
    <property type="match status" value="1"/>
</dbReference>
<dbReference type="InterPro" id="IPR015422">
    <property type="entry name" value="PyrdxlP-dep_Trfase_small"/>
</dbReference>
<evidence type="ECO:0000256" key="7">
    <source>
        <dbReference type="RuleBase" id="RU000382"/>
    </source>
</evidence>